<evidence type="ECO:0000259" key="13">
    <source>
        <dbReference type="PROSITE" id="PS50089"/>
    </source>
</evidence>
<dbReference type="Pfam" id="PF19422">
    <property type="entry name" value="Ariadne"/>
    <property type="match status" value="1"/>
</dbReference>
<gene>
    <name evidence="15" type="ORF">CLEI1391_LOCUS1719</name>
</gene>
<reference evidence="15" key="1">
    <citation type="submission" date="2021-01" db="EMBL/GenBank/DDBJ databases">
        <authorList>
            <person name="Corre E."/>
            <person name="Pelletier E."/>
            <person name="Niang G."/>
            <person name="Scheremetjew M."/>
            <person name="Finn R."/>
            <person name="Kale V."/>
            <person name="Holt S."/>
            <person name="Cochrane G."/>
            <person name="Meng A."/>
            <person name="Brown T."/>
            <person name="Cohen L."/>
        </authorList>
    </citation>
    <scope>NUCLEOTIDE SEQUENCE</scope>
    <source>
        <strain evidence="15">SAG 11-49</strain>
    </source>
</reference>
<dbReference type="PROSITE" id="PS50089">
    <property type="entry name" value="ZF_RING_2"/>
    <property type="match status" value="1"/>
</dbReference>
<keyword evidence="6" id="KW-0479">Metal-binding</keyword>
<evidence type="ECO:0000256" key="1">
    <source>
        <dbReference type="ARBA" id="ARBA00001798"/>
    </source>
</evidence>
<dbReference type="Gene3D" id="3.30.40.10">
    <property type="entry name" value="Zinc/RING finger domain, C3HC4 (zinc finger)"/>
    <property type="match status" value="1"/>
</dbReference>
<keyword evidence="9" id="KW-0833">Ubl conjugation pathway</keyword>
<feature type="domain" description="RING-type" evidence="14">
    <location>
        <begin position="134"/>
        <end position="348"/>
    </location>
</feature>
<dbReference type="SUPFAM" id="SSF57850">
    <property type="entry name" value="RING/U-box"/>
    <property type="match status" value="3"/>
</dbReference>
<dbReference type="Pfam" id="PF01485">
    <property type="entry name" value="IBR"/>
    <property type="match status" value="1"/>
</dbReference>
<dbReference type="InterPro" id="IPR001841">
    <property type="entry name" value="Znf_RING"/>
</dbReference>
<dbReference type="PROSITE" id="PS51873">
    <property type="entry name" value="TRIAD"/>
    <property type="match status" value="1"/>
</dbReference>
<evidence type="ECO:0000256" key="5">
    <source>
        <dbReference type="ARBA" id="ARBA00022679"/>
    </source>
</evidence>
<dbReference type="InterPro" id="IPR044066">
    <property type="entry name" value="TRIAD_supradom"/>
</dbReference>
<dbReference type="Pfam" id="PF22191">
    <property type="entry name" value="IBR_1"/>
    <property type="match status" value="1"/>
</dbReference>
<keyword evidence="5" id="KW-0808">Transferase</keyword>
<evidence type="ECO:0000256" key="3">
    <source>
        <dbReference type="ARBA" id="ARBA00005884"/>
    </source>
</evidence>
<proteinExistence type="inferred from homology"/>
<dbReference type="GO" id="GO:0008270">
    <property type="term" value="F:zinc ion binding"/>
    <property type="evidence" value="ECO:0007669"/>
    <property type="project" value="UniProtKB-KW"/>
</dbReference>
<keyword evidence="7" id="KW-0677">Repeat</keyword>
<evidence type="ECO:0000256" key="8">
    <source>
        <dbReference type="ARBA" id="ARBA00022771"/>
    </source>
</evidence>
<dbReference type="AlphaFoldDB" id="A0A7S0R3F9"/>
<dbReference type="FunFam" id="3.30.40.10:FF:000019">
    <property type="entry name" value="RBR-type E3 ubiquitin transferase"/>
    <property type="match status" value="1"/>
</dbReference>
<dbReference type="CDD" id="cd16773">
    <property type="entry name" value="RING-HC_RBR_TRIAD1"/>
    <property type="match status" value="1"/>
</dbReference>
<keyword evidence="10" id="KW-0862">Zinc</keyword>
<dbReference type="InterPro" id="IPR013083">
    <property type="entry name" value="Znf_RING/FYVE/PHD"/>
</dbReference>
<dbReference type="EMBL" id="HBFB01003295">
    <property type="protein sequence ID" value="CAD8666018.1"/>
    <property type="molecule type" value="Transcribed_RNA"/>
</dbReference>
<evidence type="ECO:0000256" key="2">
    <source>
        <dbReference type="ARBA" id="ARBA00003976"/>
    </source>
</evidence>
<evidence type="ECO:0000256" key="7">
    <source>
        <dbReference type="ARBA" id="ARBA00022737"/>
    </source>
</evidence>
<evidence type="ECO:0000256" key="12">
    <source>
        <dbReference type="SAM" id="MobiDB-lite"/>
    </source>
</evidence>
<dbReference type="EC" id="2.3.2.31" evidence="4"/>
<comment type="similarity">
    <text evidence="3">Belongs to the RBR family. Ariadne subfamily.</text>
</comment>
<dbReference type="PANTHER" id="PTHR11685">
    <property type="entry name" value="RBR FAMILY RING FINGER AND IBR DOMAIN-CONTAINING"/>
    <property type="match status" value="1"/>
</dbReference>
<evidence type="ECO:0000256" key="11">
    <source>
        <dbReference type="PROSITE-ProRule" id="PRU00175"/>
    </source>
</evidence>
<dbReference type="InterPro" id="IPR045840">
    <property type="entry name" value="Ariadne"/>
</dbReference>
<accession>A0A7S0R3F9</accession>
<comment type="function">
    <text evidence="2">Might act as an E3 ubiquitin-protein ligase, or as part of E3 complex, which accepts ubiquitin from specific E2 ubiquitin-conjugating enzymes and then transfers it to substrates.</text>
</comment>
<comment type="catalytic activity">
    <reaction evidence="1">
        <text>[E2 ubiquitin-conjugating enzyme]-S-ubiquitinyl-L-cysteine + [acceptor protein]-L-lysine = [E2 ubiquitin-conjugating enzyme]-L-cysteine + [acceptor protein]-N(6)-ubiquitinyl-L-lysine.</text>
        <dbReference type="EC" id="2.3.2.31"/>
    </reaction>
</comment>
<evidence type="ECO:0000256" key="10">
    <source>
        <dbReference type="ARBA" id="ARBA00022833"/>
    </source>
</evidence>
<evidence type="ECO:0000256" key="4">
    <source>
        <dbReference type="ARBA" id="ARBA00012251"/>
    </source>
</evidence>
<dbReference type="InterPro" id="IPR018957">
    <property type="entry name" value="Znf_C3HC4_RING-type"/>
</dbReference>
<feature type="compositionally biased region" description="Acidic residues" evidence="12">
    <location>
        <begin position="14"/>
        <end position="32"/>
    </location>
</feature>
<feature type="domain" description="RING-type" evidence="13">
    <location>
        <begin position="138"/>
        <end position="184"/>
    </location>
</feature>
<protein>
    <recommendedName>
        <fullName evidence="4">RBR-type E3 ubiquitin transferase</fullName>
        <ecNumber evidence="4">2.3.2.31</ecNumber>
    </recommendedName>
</protein>
<dbReference type="GO" id="GO:0061630">
    <property type="term" value="F:ubiquitin protein ligase activity"/>
    <property type="evidence" value="ECO:0007669"/>
    <property type="project" value="UniProtKB-EC"/>
</dbReference>
<evidence type="ECO:0000259" key="14">
    <source>
        <dbReference type="PROSITE" id="PS51873"/>
    </source>
</evidence>
<keyword evidence="8 11" id="KW-0863">Zinc-finger</keyword>
<dbReference type="Pfam" id="PF00097">
    <property type="entry name" value="zf-C3HC4"/>
    <property type="match status" value="1"/>
</dbReference>
<name>A0A7S0R3F9_9CHLO</name>
<dbReference type="SMART" id="SM00647">
    <property type="entry name" value="IBR"/>
    <property type="match status" value="2"/>
</dbReference>
<dbReference type="InterPro" id="IPR031127">
    <property type="entry name" value="E3_UB_ligase_RBR"/>
</dbReference>
<dbReference type="CDD" id="cd22586">
    <property type="entry name" value="Rcat_RBR_ARI1-like"/>
    <property type="match status" value="1"/>
</dbReference>
<organism evidence="15">
    <name type="scientific">Chlamydomonas leiostraca</name>
    <dbReference type="NCBI Taxonomy" id="1034604"/>
    <lineage>
        <taxon>Eukaryota</taxon>
        <taxon>Viridiplantae</taxon>
        <taxon>Chlorophyta</taxon>
        <taxon>core chlorophytes</taxon>
        <taxon>Chlorophyceae</taxon>
        <taxon>CS clade</taxon>
        <taxon>Chlamydomonadales</taxon>
        <taxon>Chlamydomonadaceae</taxon>
        <taxon>Chlamydomonas</taxon>
    </lineage>
</organism>
<sequence>MDDVYDGCSSQEDLGTDEGWAEEDFIDDDDDGPVSGGAPSSAGAEAGPSSSGKADTWRVMGMEQIKKLQVEAISHVTSLTGCSKAKALALLVNYRWNDERVLSIMADKGLDALYESVGLPTEAPHPAPATSGSEEVTCNICCESVAPNKASSLAPDCSHIFCNDCWKQYLSVGLSEGKGSQLRCMGYKCGAPCDFDKVMALLKGTLEAKRYQEALLQSYVDDNNTARFCPSAPWCGNVIVVESDPVCEPECSCSTVFCFKCGRSPHSPCTCEMWTKWDEKISGDSETRSWIIANTKPCPKCTKPVEKNGGCNHVTCKCGASFCWLCGEQTGMTHTWKSIEGHTCGRYKDELDKKISEAARSHKRYMHYFERYKGHSDSHIREKGRRQELKDRIAERMESGVDARDYTWLQQALHQLITARGVLAPSYAFAFFFFGNDMYKDDFDASTNTRNQNLFEDQQAMLEAEVERLSDLAEKCIAALVAEEEDHAAVQSLRLEIINRTVSVESRIIHFYNMVQELLDQLQTCSAHIAMYKPQKNVKIN</sequence>
<dbReference type="CDD" id="cd20346">
    <property type="entry name" value="BRcat_RBR_ANKIB1"/>
    <property type="match status" value="1"/>
</dbReference>
<dbReference type="GO" id="GO:0016567">
    <property type="term" value="P:protein ubiquitination"/>
    <property type="evidence" value="ECO:0007669"/>
    <property type="project" value="InterPro"/>
</dbReference>
<evidence type="ECO:0000256" key="9">
    <source>
        <dbReference type="ARBA" id="ARBA00022786"/>
    </source>
</evidence>
<evidence type="ECO:0000313" key="15">
    <source>
        <dbReference type="EMBL" id="CAD8666018.1"/>
    </source>
</evidence>
<dbReference type="Gene3D" id="1.20.120.1750">
    <property type="match status" value="1"/>
</dbReference>
<evidence type="ECO:0000256" key="6">
    <source>
        <dbReference type="ARBA" id="ARBA00022723"/>
    </source>
</evidence>
<feature type="region of interest" description="Disordered" evidence="12">
    <location>
        <begin position="1"/>
        <end position="55"/>
    </location>
</feature>
<feature type="compositionally biased region" description="Low complexity" evidence="12">
    <location>
        <begin position="36"/>
        <end position="54"/>
    </location>
</feature>
<dbReference type="InterPro" id="IPR002867">
    <property type="entry name" value="IBR_dom"/>
</dbReference>